<reference key="2">
    <citation type="submission" date="2011-10" db="EMBL/GenBank/DDBJ databases">
        <title>The genome and transcriptome sequence of Clonorchis sinensis provide insights into the carcinogenic liver fluke.</title>
        <authorList>
            <person name="Wang X."/>
            <person name="Huang Y."/>
            <person name="Chen W."/>
            <person name="Liu H."/>
            <person name="Guo L."/>
            <person name="Chen Y."/>
            <person name="Luo F."/>
            <person name="Zhou W."/>
            <person name="Sun J."/>
            <person name="Mao Q."/>
            <person name="Liang P."/>
            <person name="Zhou C."/>
            <person name="Tian Y."/>
            <person name="Men J."/>
            <person name="Lv X."/>
            <person name="Huang L."/>
            <person name="Zhou J."/>
            <person name="Hu Y."/>
            <person name="Li R."/>
            <person name="Zhang F."/>
            <person name="Lei H."/>
            <person name="Li X."/>
            <person name="Hu X."/>
            <person name="Liang C."/>
            <person name="Xu J."/>
            <person name="Wu Z."/>
            <person name="Yu X."/>
        </authorList>
    </citation>
    <scope>NUCLEOTIDE SEQUENCE</scope>
    <source>
        <strain>Henan</strain>
    </source>
</reference>
<feature type="region of interest" description="Disordered" evidence="1">
    <location>
        <begin position="52"/>
        <end position="76"/>
    </location>
</feature>
<accession>G7YE65</accession>
<gene>
    <name evidence="2" type="ORF">CLF_105767</name>
</gene>
<evidence type="ECO:0000313" key="2">
    <source>
        <dbReference type="EMBL" id="GAA51248.1"/>
    </source>
</evidence>
<proteinExistence type="predicted"/>
<evidence type="ECO:0000313" key="3">
    <source>
        <dbReference type="Proteomes" id="UP000008909"/>
    </source>
</evidence>
<reference evidence="2" key="1">
    <citation type="journal article" date="2011" name="Genome Biol.">
        <title>The draft genome of the carcinogenic human liver fluke Clonorchis sinensis.</title>
        <authorList>
            <person name="Wang X."/>
            <person name="Chen W."/>
            <person name="Huang Y."/>
            <person name="Sun J."/>
            <person name="Men J."/>
            <person name="Liu H."/>
            <person name="Luo F."/>
            <person name="Guo L."/>
            <person name="Lv X."/>
            <person name="Deng C."/>
            <person name="Zhou C."/>
            <person name="Fan Y."/>
            <person name="Li X."/>
            <person name="Huang L."/>
            <person name="Hu Y."/>
            <person name="Liang C."/>
            <person name="Hu X."/>
            <person name="Xu J."/>
            <person name="Yu X."/>
        </authorList>
    </citation>
    <scope>NUCLEOTIDE SEQUENCE [LARGE SCALE GENOMIC DNA]</scope>
    <source>
        <strain evidence="2">Henan</strain>
    </source>
</reference>
<dbReference type="AlphaFoldDB" id="G7YE65"/>
<keyword evidence="3" id="KW-1185">Reference proteome</keyword>
<organism evidence="2 3">
    <name type="scientific">Clonorchis sinensis</name>
    <name type="common">Chinese liver fluke</name>
    <dbReference type="NCBI Taxonomy" id="79923"/>
    <lineage>
        <taxon>Eukaryota</taxon>
        <taxon>Metazoa</taxon>
        <taxon>Spiralia</taxon>
        <taxon>Lophotrochozoa</taxon>
        <taxon>Platyhelminthes</taxon>
        <taxon>Trematoda</taxon>
        <taxon>Digenea</taxon>
        <taxon>Opisthorchiida</taxon>
        <taxon>Opisthorchiata</taxon>
        <taxon>Opisthorchiidae</taxon>
        <taxon>Clonorchis</taxon>
    </lineage>
</organism>
<name>G7YE65_CLOSI</name>
<evidence type="ECO:0000256" key="1">
    <source>
        <dbReference type="SAM" id="MobiDB-lite"/>
    </source>
</evidence>
<protein>
    <submittedName>
        <fullName evidence="2">Uncharacterized protein</fullName>
    </submittedName>
</protein>
<dbReference type="EMBL" id="DF143130">
    <property type="protein sequence ID" value="GAA51248.1"/>
    <property type="molecule type" value="Genomic_DNA"/>
</dbReference>
<sequence>MRTNGSKKLRIMVHNETADIHWCRCDRGIGKQTNAYRSKKLYALDFQLQKPVDSGSKRQSQTHDNPRKDIYNSDVINASSPTTDVYNYGVHKPRDGIPRLCSNTDKNKPPFLDECAVFQSSDDERESIRSMIFVRSVFFDEHGDVMIIMKEEDVATYLSSIYPPKTIYSIQKRKTWVWRFEHSDIKYFVRNLTGAPMPGEVLTFVGVETFDKVLNEEKTDTRMRIKAIHSTADTGEIKESIYMVKFAKMYWLL</sequence>
<dbReference type="Proteomes" id="UP000008909">
    <property type="component" value="Unassembled WGS sequence"/>
</dbReference>